<evidence type="ECO:0000313" key="3">
    <source>
        <dbReference type="EMBL" id="CAF4913921.1"/>
    </source>
</evidence>
<keyword evidence="2" id="KW-1133">Transmembrane helix</keyword>
<sequence>MKCTFINLVLNNLWVSYGGSLLLLQINGLVLLTANVEDIKRIAQKIVPESLADKLIDFVMKATNKEINVSQENSDNKDISANEWTKPKKYRPNQESYRKSKDKRTGFNLNDRNSNENKPIPKSHRQNPYTFTIDRTPAIVSKGNRNIDKNFVRSRFIQNADSVQEVVLRTNTLTTEKERTEFDQYDNSNYPKSAGVIATSGRVALTKRPGTDSDENE</sequence>
<dbReference type="Proteomes" id="UP000663880">
    <property type="component" value="Unassembled WGS sequence"/>
</dbReference>
<keyword evidence="2" id="KW-0472">Membrane</keyword>
<dbReference type="EMBL" id="CAJOBZ010000047">
    <property type="protein sequence ID" value="CAF4913921.1"/>
    <property type="molecule type" value="Genomic_DNA"/>
</dbReference>
<evidence type="ECO:0000256" key="2">
    <source>
        <dbReference type="SAM" id="Phobius"/>
    </source>
</evidence>
<protein>
    <submittedName>
        <fullName evidence="3">Uncharacterized protein</fullName>
    </submittedName>
</protein>
<dbReference type="AlphaFoldDB" id="A0A821VWA8"/>
<feature type="region of interest" description="Disordered" evidence="1">
    <location>
        <begin position="69"/>
        <end position="128"/>
    </location>
</feature>
<keyword evidence="4" id="KW-1185">Reference proteome</keyword>
<keyword evidence="2" id="KW-0812">Transmembrane</keyword>
<evidence type="ECO:0000313" key="4">
    <source>
        <dbReference type="Proteomes" id="UP000663880"/>
    </source>
</evidence>
<evidence type="ECO:0000256" key="1">
    <source>
        <dbReference type="SAM" id="MobiDB-lite"/>
    </source>
</evidence>
<gene>
    <name evidence="3" type="ORF">PMACD_LOCUS12394</name>
</gene>
<organism evidence="3 4">
    <name type="scientific">Pieris macdunnoughi</name>
    <dbReference type="NCBI Taxonomy" id="345717"/>
    <lineage>
        <taxon>Eukaryota</taxon>
        <taxon>Metazoa</taxon>
        <taxon>Ecdysozoa</taxon>
        <taxon>Arthropoda</taxon>
        <taxon>Hexapoda</taxon>
        <taxon>Insecta</taxon>
        <taxon>Pterygota</taxon>
        <taxon>Neoptera</taxon>
        <taxon>Endopterygota</taxon>
        <taxon>Lepidoptera</taxon>
        <taxon>Glossata</taxon>
        <taxon>Ditrysia</taxon>
        <taxon>Papilionoidea</taxon>
        <taxon>Pieridae</taxon>
        <taxon>Pierinae</taxon>
        <taxon>Pieris</taxon>
    </lineage>
</organism>
<accession>A0A821VWA8</accession>
<feature type="compositionally biased region" description="Basic and acidic residues" evidence="1">
    <location>
        <begin position="96"/>
        <end position="105"/>
    </location>
</feature>
<comment type="caution">
    <text evidence="3">The sequence shown here is derived from an EMBL/GenBank/DDBJ whole genome shotgun (WGS) entry which is preliminary data.</text>
</comment>
<reference evidence="3" key="1">
    <citation type="submission" date="2021-02" db="EMBL/GenBank/DDBJ databases">
        <authorList>
            <person name="Steward A R."/>
        </authorList>
    </citation>
    <scope>NUCLEOTIDE SEQUENCE</scope>
</reference>
<feature type="transmembrane region" description="Helical" evidence="2">
    <location>
        <begin position="14"/>
        <end position="36"/>
    </location>
</feature>
<name>A0A821VWA8_9NEOP</name>
<dbReference type="OrthoDB" id="7478288at2759"/>
<proteinExistence type="predicted"/>